<dbReference type="InterPro" id="IPR011992">
    <property type="entry name" value="EF-hand-dom_pair"/>
</dbReference>
<evidence type="ECO:0000256" key="2">
    <source>
        <dbReference type="ARBA" id="ARBA00022737"/>
    </source>
</evidence>
<keyword evidence="1" id="KW-0479">Metal-binding</keyword>
<dbReference type="AlphaFoldDB" id="A0A1H8S152"/>
<sequence length="202" mass="22002">MLAPAAYGLPPGAQRMPVPRGGHVASVFQERKLKGMFDAFDADGDGYLREDDFRALTARWSRLPGVGPGTELRGRVETLLMSWWGALLEAGDANGDGSVDLAEVLVLVDLLPGMAEDVTATAGVVFDAIDTDGDGRISPEEHRRLVETWNGEPVDMTGVFPLLDPNGDGYLSREEFALLWRQFWISDDPAEPGNWLCGRFAP</sequence>
<evidence type="ECO:0000313" key="5">
    <source>
        <dbReference type="Proteomes" id="UP000181951"/>
    </source>
</evidence>
<accession>A0A1H8S152</accession>
<dbReference type="EMBL" id="FODD01000038">
    <property type="protein sequence ID" value="SEO72078.1"/>
    <property type="molecule type" value="Genomic_DNA"/>
</dbReference>
<dbReference type="SMART" id="SM00054">
    <property type="entry name" value="EFh"/>
    <property type="match status" value="4"/>
</dbReference>
<dbReference type="Pfam" id="PF13499">
    <property type="entry name" value="EF-hand_7"/>
    <property type="match status" value="2"/>
</dbReference>
<evidence type="ECO:0000256" key="1">
    <source>
        <dbReference type="ARBA" id="ARBA00022723"/>
    </source>
</evidence>
<reference evidence="4 5" key="1">
    <citation type="submission" date="2016-10" db="EMBL/GenBank/DDBJ databases">
        <authorList>
            <person name="de Groot N.N."/>
        </authorList>
    </citation>
    <scope>NUCLEOTIDE SEQUENCE [LARGE SCALE GENOMIC DNA]</scope>
    <source>
        <strain evidence="4 5">CGMCC 4.2026</strain>
    </source>
</reference>
<organism evidence="4 5">
    <name type="scientific">Actinacidiphila rubida</name>
    <dbReference type="NCBI Taxonomy" id="310780"/>
    <lineage>
        <taxon>Bacteria</taxon>
        <taxon>Bacillati</taxon>
        <taxon>Actinomycetota</taxon>
        <taxon>Actinomycetes</taxon>
        <taxon>Kitasatosporales</taxon>
        <taxon>Streptomycetaceae</taxon>
        <taxon>Actinacidiphila</taxon>
    </lineage>
</organism>
<proteinExistence type="predicted"/>
<protein>
    <submittedName>
        <fullName evidence="4">Ca2+-binding protein, EF-hand superfamily</fullName>
    </submittedName>
</protein>
<dbReference type="GO" id="GO:0005509">
    <property type="term" value="F:calcium ion binding"/>
    <property type="evidence" value="ECO:0007669"/>
    <property type="project" value="InterPro"/>
</dbReference>
<name>A0A1H8S152_9ACTN</name>
<dbReference type="InterPro" id="IPR018247">
    <property type="entry name" value="EF_Hand_1_Ca_BS"/>
</dbReference>
<keyword evidence="2" id="KW-0677">Repeat</keyword>
<feature type="domain" description="EF-hand" evidence="3">
    <location>
        <begin position="28"/>
        <end position="63"/>
    </location>
</feature>
<feature type="domain" description="EF-hand" evidence="3">
    <location>
        <begin position="117"/>
        <end position="152"/>
    </location>
</feature>
<dbReference type="Proteomes" id="UP000181951">
    <property type="component" value="Unassembled WGS sequence"/>
</dbReference>
<dbReference type="PROSITE" id="PS00018">
    <property type="entry name" value="EF_HAND_1"/>
    <property type="match status" value="2"/>
</dbReference>
<dbReference type="InterPro" id="IPR039647">
    <property type="entry name" value="EF_hand_pair_protein_CML-like"/>
</dbReference>
<dbReference type="STRING" id="310780.SAMN05216267_103838"/>
<evidence type="ECO:0000259" key="3">
    <source>
        <dbReference type="PROSITE" id="PS50222"/>
    </source>
</evidence>
<dbReference type="SUPFAM" id="SSF47473">
    <property type="entry name" value="EF-hand"/>
    <property type="match status" value="1"/>
</dbReference>
<dbReference type="Gene3D" id="1.10.238.10">
    <property type="entry name" value="EF-hand"/>
    <property type="match status" value="1"/>
</dbReference>
<dbReference type="CDD" id="cd00051">
    <property type="entry name" value="EFh"/>
    <property type="match status" value="2"/>
</dbReference>
<gene>
    <name evidence="4" type="ORF">SAMN05216267_103838</name>
</gene>
<keyword evidence="5" id="KW-1185">Reference proteome</keyword>
<dbReference type="PANTHER" id="PTHR10891">
    <property type="entry name" value="EF-HAND CALCIUM-BINDING DOMAIN CONTAINING PROTEIN"/>
    <property type="match status" value="1"/>
</dbReference>
<dbReference type="PROSITE" id="PS50222">
    <property type="entry name" value="EF_HAND_2"/>
    <property type="match status" value="3"/>
</dbReference>
<dbReference type="InterPro" id="IPR002048">
    <property type="entry name" value="EF_hand_dom"/>
</dbReference>
<feature type="domain" description="EF-hand" evidence="3">
    <location>
        <begin position="159"/>
        <end position="186"/>
    </location>
</feature>
<evidence type="ECO:0000313" key="4">
    <source>
        <dbReference type="EMBL" id="SEO72078.1"/>
    </source>
</evidence>